<dbReference type="RefSeq" id="WP_282212431.1">
    <property type="nucleotide sequence ID" value="NZ_CP118247.1"/>
</dbReference>
<dbReference type="InterPro" id="IPR038726">
    <property type="entry name" value="PDDEXK_AddAB-type"/>
</dbReference>
<dbReference type="InterPro" id="IPR011604">
    <property type="entry name" value="PDDEXK-like_dom_sf"/>
</dbReference>
<gene>
    <name evidence="2" type="ORF">PSQ90_05575</name>
</gene>
<evidence type="ECO:0000313" key="2">
    <source>
        <dbReference type="EMBL" id="WDR06918.1"/>
    </source>
</evidence>
<accession>A0ABY7YZW9</accession>
<keyword evidence="3" id="KW-1185">Reference proteome</keyword>
<feature type="domain" description="PD-(D/E)XK endonuclease-like" evidence="1">
    <location>
        <begin position="32"/>
        <end position="231"/>
    </location>
</feature>
<dbReference type="EMBL" id="CP118247">
    <property type="protein sequence ID" value="WDR06918.1"/>
    <property type="molecule type" value="Genomic_DNA"/>
</dbReference>
<dbReference type="Proteomes" id="UP001222118">
    <property type="component" value="Chromosome"/>
</dbReference>
<proteinExistence type="predicted"/>
<reference evidence="2 3" key="1">
    <citation type="submission" date="2023-02" db="EMBL/GenBank/DDBJ databases">
        <title>Devosia chondri sp. nov., isolated from the phycosphere of marine algae.</title>
        <authorList>
            <person name="Kim J.M."/>
            <person name="Lee J.K."/>
            <person name="Choi B.J."/>
            <person name="Bayburt H."/>
            <person name="Jeon C.O."/>
        </authorList>
    </citation>
    <scope>NUCLEOTIDE SEQUENCE [LARGE SCALE GENOMIC DNA]</scope>
    <source>
        <strain evidence="2 3">G2-5</strain>
    </source>
</reference>
<sequence length="306" mass="34109">MAGPIARARCVDDAAGSGHAAAQPPADLRPRRLSITEIETLFRSPYDLYAKYILGLKPMDALGEEAGGRERGSIIHEIFGRFIEEGHDVMAENALSILNELAIKGFSGLDAISQRRDIWMRRFTTAAQLFLEFERDRNHLVRQRHAEISGKWDLPLPFLLSGRADRIDEMVDGSLQIIDFKTGSPPSAGEMKRFEAPQLLLEAAMAGDGAFADIAAAKTSALTYIKIGLGPEAFVEKPFSLDDGFDLMDAAEESSLRMQRHINEFLFRERPMVPRLFPSARQRFAGAYEHLARTDEWSLIGGEDEE</sequence>
<protein>
    <submittedName>
        <fullName evidence="2">PD-(D/E)XK nuclease family protein</fullName>
    </submittedName>
</protein>
<evidence type="ECO:0000259" key="1">
    <source>
        <dbReference type="Pfam" id="PF12705"/>
    </source>
</evidence>
<dbReference type="Pfam" id="PF12705">
    <property type="entry name" value="PDDEXK_1"/>
    <property type="match status" value="1"/>
</dbReference>
<name>A0ABY7YZW9_9HYPH</name>
<evidence type="ECO:0000313" key="3">
    <source>
        <dbReference type="Proteomes" id="UP001222118"/>
    </source>
</evidence>
<dbReference type="Gene3D" id="3.90.320.10">
    <property type="match status" value="1"/>
</dbReference>
<organism evidence="2 3">
    <name type="scientific">Devosia rhodophyticola</name>
    <dbReference type="NCBI Taxonomy" id="3026423"/>
    <lineage>
        <taxon>Bacteria</taxon>
        <taxon>Pseudomonadati</taxon>
        <taxon>Pseudomonadota</taxon>
        <taxon>Alphaproteobacteria</taxon>
        <taxon>Hyphomicrobiales</taxon>
        <taxon>Devosiaceae</taxon>
        <taxon>Devosia</taxon>
    </lineage>
</organism>